<organism evidence="1 2">
    <name type="scientific">Vibrio metschnikovii</name>
    <dbReference type="NCBI Taxonomy" id="28172"/>
    <lineage>
        <taxon>Bacteria</taxon>
        <taxon>Pseudomonadati</taxon>
        <taxon>Pseudomonadota</taxon>
        <taxon>Gammaproteobacteria</taxon>
        <taxon>Vibrionales</taxon>
        <taxon>Vibrionaceae</taxon>
        <taxon>Vibrio</taxon>
    </lineage>
</organism>
<protein>
    <submittedName>
        <fullName evidence="1">Uncharacterized protein</fullName>
    </submittedName>
</protein>
<dbReference type="RefSeq" id="WP_187026482.1">
    <property type="nucleotide sequence ID" value="NZ_JACRUP010000009.1"/>
</dbReference>
<gene>
    <name evidence="1" type="ORF">H8Q88_13435</name>
</gene>
<keyword evidence="2" id="KW-1185">Reference proteome</keyword>
<evidence type="ECO:0000313" key="2">
    <source>
        <dbReference type="Proteomes" id="UP000615796"/>
    </source>
</evidence>
<dbReference type="EMBL" id="JACRUP010000009">
    <property type="protein sequence ID" value="MBC5851908.1"/>
    <property type="molecule type" value="Genomic_DNA"/>
</dbReference>
<comment type="caution">
    <text evidence="1">The sequence shown here is derived from an EMBL/GenBank/DDBJ whole genome shotgun (WGS) entry which is preliminary data.</text>
</comment>
<dbReference type="AlphaFoldDB" id="A0A9X0R921"/>
<accession>A0A9X0R921</accession>
<evidence type="ECO:0000313" key="1">
    <source>
        <dbReference type="EMBL" id="MBC5851908.1"/>
    </source>
</evidence>
<sequence length="388" mass="44754">MRKMKLWFISVNRVSDKDFVRYGLQELATKGVDIEVIDLSDLMWGSSDEKLTNTLLFKQTYCSKLPEFRSVVDRISTVDVVLCGGTLSPKLHYTLSKKCRYIGLQVLGAMPQLSTPTSHNIIKKILVAAKGKRFLRRVFLKVYSYMIFKKSPYFFVQRAGYLSSSLYPGIDSQTKILECQCYDVYQYLYEAQFDSSKSKKGEYLLWIDQAIPFHTDTLKCNGDISHHAESYFSRIQSLLRKYGEMYGLKIIVSLHPRMLNDSRYLESWKGWTVIKKDTIDYIKYSKLCLTHNSTAIHAAAFFGTPLVVVKDKLLSDHGYDIGLSDSFYRELNCNLIESDCIEPPELNFEINHERYDEYIRKYVSNAAIQTPINAEAIYSFMCSIEAEG</sequence>
<dbReference type="Proteomes" id="UP000615796">
    <property type="component" value="Unassembled WGS sequence"/>
</dbReference>
<proteinExistence type="predicted"/>
<name>A0A9X0R921_VIBME</name>
<reference evidence="1" key="1">
    <citation type="submission" date="2020-08" db="EMBL/GenBank/DDBJ databases">
        <title>Genome Sequencing and Pan-Genome Analysis of Migratory bird Vibrio Strains, Inner Mongolia.</title>
        <authorList>
            <person name="Zheng L."/>
        </authorList>
    </citation>
    <scope>NUCLEOTIDE SEQUENCE</scope>
    <source>
        <strain evidence="1">M13F</strain>
    </source>
</reference>